<evidence type="ECO:0000313" key="2">
    <source>
        <dbReference type="Proteomes" id="UP000014715"/>
    </source>
</evidence>
<gene>
    <name evidence="1" type="ORF">Phi38:1_gp017</name>
</gene>
<accession>S0A0N8</accession>
<organism evidence="1 2">
    <name type="scientific">Cellulophaga phage phi38:1</name>
    <dbReference type="NCBI Taxonomy" id="1327977"/>
    <lineage>
        <taxon>Viruses</taxon>
        <taxon>Duplodnaviria</taxon>
        <taxon>Heunggongvirae</taxon>
        <taxon>Uroviricota</taxon>
        <taxon>Caudoviricetes</taxon>
        <taxon>Pervagoviridae</taxon>
        <taxon>Callevirus</taxon>
        <taxon>Callevirus phi38una</taxon>
    </lineage>
</organism>
<dbReference type="EMBL" id="KC821614">
    <property type="protein sequence ID" value="AGO48047.1"/>
    <property type="molecule type" value="Genomic_DNA"/>
</dbReference>
<name>S0A0N8_9CAUD</name>
<protein>
    <submittedName>
        <fullName evidence="1">Uncharacterized protein</fullName>
    </submittedName>
</protein>
<reference evidence="2" key="2">
    <citation type="submission" date="2013-03" db="EMBL/GenBank/DDBJ databases">
        <title>The Cellulophaga phages: a novel, diverse, and globally ubiquitous model system.</title>
        <authorList>
            <person name="Holmfeldt K."/>
            <person name="Solonenko N."/>
            <person name="Shah M."/>
            <person name="Corrier K."/>
            <person name="Riemann L."/>
            <person name="VerBerkmoes N.C."/>
            <person name="Sullivan M.B."/>
        </authorList>
    </citation>
    <scope>NUCLEOTIDE SEQUENCE [LARGE SCALE GENOMIC DNA]</scope>
</reference>
<dbReference type="RefSeq" id="YP_008241398.1">
    <property type="nucleotide sequence ID" value="NC_021796.1"/>
</dbReference>
<evidence type="ECO:0000313" key="1">
    <source>
        <dbReference type="EMBL" id="AGO48047.1"/>
    </source>
</evidence>
<keyword evidence="2" id="KW-1185">Reference proteome</keyword>
<sequence length="162" mass="18400">MKFYIKIYNKSLFIGDDGILVPFKMQAKVYEAKDVADAMSELSGRVVPVPLDYIDLKGHDLVKESKLYASNTKFLIYNPPNGVFYKSPYQGTTLDPNEAHQYNLEEVKFYGSRNNWAIPCSEASSEVFVYSIQLRRFLKVDPSSPVVSESELIGREDVSIIL</sequence>
<dbReference type="KEGG" id="vg:16796794"/>
<reference evidence="1 2" key="1">
    <citation type="journal article" date="2013" name="Proc. Natl. Acad. Sci. U.S.A.">
        <title>Twelve previously unknown phage genera are ubiquitous in global oceans.</title>
        <authorList>
            <person name="Holmfeldt K."/>
            <person name="Solonenko N."/>
            <person name="Shah M."/>
            <person name="Corrier K."/>
            <person name="Riemann L."/>
            <person name="Verberkmoes N.C."/>
            <person name="Sullivan M.B."/>
        </authorList>
    </citation>
    <scope>NUCLEOTIDE SEQUENCE [LARGE SCALE GENOMIC DNA]</scope>
    <source>
        <strain evidence="1">Phi38:1</strain>
    </source>
</reference>
<dbReference type="GeneID" id="16796794"/>
<proteinExistence type="predicted"/>
<dbReference type="Proteomes" id="UP000014715">
    <property type="component" value="Segment"/>
</dbReference>